<sequence length="66" mass="6639">MDAGGRVPGADAEFDESVRVGWALLPSVFLLGFPLLNGGDLAVDPLQPHGMPSTTVTSGPCSATAA</sequence>
<proteinExistence type="predicted"/>
<evidence type="ECO:0000313" key="2">
    <source>
        <dbReference type="Proteomes" id="UP000657574"/>
    </source>
</evidence>
<protein>
    <submittedName>
        <fullName evidence="1">Uncharacterized protein</fullName>
    </submittedName>
</protein>
<comment type="caution">
    <text evidence="1">The sequence shown here is derived from an EMBL/GenBank/DDBJ whole genome shotgun (WGS) entry which is preliminary data.</text>
</comment>
<gene>
    <name evidence="1" type="ORF">GCM10010121_096600</name>
</gene>
<reference evidence="1" key="2">
    <citation type="submission" date="2020-09" db="EMBL/GenBank/DDBJ databases">
        <authorList>
            <person name="Sun Q."/>
            <person name="Ohkuma M."/>
        </authorList>
    </citation>
    <scope>NUCLEOTIDE SEQUENCE</scope>
    <source>
        <strain evidence="1">JCM 3086</strain>
    </source>
</reference>
<dbReference type="AlphaFoldDB" id="A0A917UNU3"/>
<reference evidence="1" key="1">
    <citation type="journal article" date="2014" name="Int. J. Syst. Evol. Microbiol.">
        <title>Complete genome sequence of Corynebacterium casei LMG S-19264T (=DSM 44701T), isolated from a smear-ripened cheese.</title>
        <authorList>
            <consortium name="US DOE Joint Genome Institute (JGI-PGF)"/>
            <person name="Walter F."/>
            <person name="Albersmeier A."/>
            <person name="Kalinowski J."/>
            <person name="Ruckert C."/>
        </authorList>
    </citation>
    <scope>NUCLEOTIDE SEQUENCE</scope>
    <source>
        <strain evidence="1">JCM 3086</strain>
    </source>
</reference>
<name>A0A917UNU3_9ACTN</name>
<evidence type="ECO:0000313" key="1">
    <source>
        <dbReference type="EMBL" id="GGJ70650.1"/>
    </source>
</evidence>
<dbReference type="Proteomes" id="UP000657574">
    <property type="component" value="Unassembled WGS sequence"/>
</dbReference>
<keyword evidence="2" id="KW-1185">Reference proteome</keyword>
<organism evidence="1 2">
    <name type="scientific">Streptomyces brasiliensis</name>
    <dbReference type="NCBI Taxonomy" id="1954"/>
    <lineage>
        <taxon>Bacteria</taxon>
        <taxon>Bacillati</taxon>
        <taxon>Actinomycetota</taxon>
        <taxon>Actinomycetes</taxon>
        <taxon>Kitasatosporales</taxon>
        <taxon>Streptomycetaceae</taxon>
        <taxon>Streptomyces</taxon>
    </lineage>
</organism>
<dbReference type="EMBL" id="BMQA01000122">
    <property type="protein sequence ID" value="GGJ70650.1"/>
    <property type="molecule type" value="Genomic_DNA"/>
</dbReference>
<accession>A0A917UNU3</accession>